<comment type="subcellular location">
    <subcellularLocation>
        <location evidence="1">Membrane</location>
        <topology evidence="1">Multi-pass membrane protein</topology>
    </subcellularLocation>
</comment>
<feature type="transmembrane region" description="Helical" evidence="10">
    <location>
        <begin position="6"/>
        <end position="29"/>
    </location>
</feature>
<feature type="transmembrane region" description="Helical" evidence="10">
    <location>
        <begin position="224"/>
        <end position="245"/>
    </location>
</feature>
<keyword evidence="8" id="KW-0868">Chloride</keyword>
<dbReference type="SUPFAM" id="SSF81340">
    <property type="entry name" value="Clc chloride channel"/>
    <property type="match status" value="1"/>
</dbReference>
<keyword evidence="7" id="KW-0869">Chloride channel</keyword>
<keyword evidence="9" id="KW-0407">Ion channel</keyword>
<name>A0A380JRQ4_9STRE</name>
<dbReference type="RefSeq" id="WP_115250827.1">
    <property type="nucleotide sequence ID" value="NZ_UHFF01000002.1"/>
</dbReference>
<feature type="transmembrane region" description="Helical" evidence="10">
    <location>
        <begin position="150"/>
        <end position="175"/>
    </location>
</feature>
<dbReference type="AlphaFoldDB" id="A0A380JRQ4"/>
<feature type="transmembrane region" description="Helical" evidence="10">
    <location>
        <begin position="354"/>
        <end position="379"/>
    </location>
</feature>
<feature type="transmembrane region" description="Helical" evidence="10">
    <location>
        <begin position="61"/>
        <end position="78"/>
    </location>
</feature>
<dbReference type="Proteomes" id="UP000254461">
    <property type="component" value="Unassembled WGS sequence"/>
</dbReference>
<keyword evidence="2" id="KW-0813">Transport</keyword>
<evidence type="ECO:0000256" key="7">
    <source>
        <dbReference type="ARBA" id="ARBA00023173"/>
    </source>
</evidence>
<evidence type="ECO:0000256" key="6">
    <source>
        <dbReference type="ARBA" id="ARBA00023136"/>
    </source>
</evidence>
<keyword evidence="5" id="KW-0406">Ion transport</keyword>
<evidence type="ECO:0000313" key="12">
    <source>
        <dbReference type="Proteomes" id="UP000254461"/>
    </source>
</evidence>
<gene>
    <name evidence="11" type="primary">clcB</name>
    <name evidence="11" type="ORF">NCTC12092_00760</name>
</gene>
<keyword evidence="6 10" id="KW-0472">Membrane</keyword>
<dbReference type="InterPro" id="IPR014743">
    <property type="entry name" value="Cl-channel_core"/>
</dbReference>
<evidence type="ECO:0000256" key="5">
    <source>
        <dbReference type="ARBA" id="ARBA00023065"/>
    </source>
</evidence>
<dbReference type="EMBL" id="UHFF01000002">
    <property type="protein sequence ID" value="SUN45940.1"/>
    <property type="molecule type" value="Genomic_DNA"/>
</dbReference>
<evidence type="ECO:0000256" key="1">
    <source>
        <dbReference type="ARBA" id="ARBA00004141"/>
    </source>
</evidence>
<keyword evidence="4 10" id="KW-1133">Transmembrane helix</keyword>
<proteinExistence type="predicted"/>
<evidence type="ECO:0000256" key="3">
    <source>
        <dbReference type="ARBA" id="ARBA00022692"/>
    </source>
</evidence>
<dbReference type="Pfam" id="PF00654">
    <property type="entry name" value="Voltage_CLC"/>
    <property type="match status" value="1"/>
</dbReference>
<dbReference type="InterPro" id="IPR050368">
    <property type="entry name" value="ClC-type_chloride_channel"/>
</dbReference>
<evidence type="ECO:0000256" key="4">
    <source>
        <dbReference type="ARBA" id="ARBA00022989"/>
    </source>
</evidence>
<dbReference type="GO" id="GO:0005254">
    <property type="term" value="F:chloride channel activity"/>
    <property type="evidence" value="ECO:0007669"/>
    <property type="project" value="UniProtKB-KW"/>
</dbReference>
<dbReference type="Gene3D" id="1.10.3080.10">
    <property type="entry name" value="Clc chloride channel"/>
    <property type="match status" value="1"/>
</dbReference>
<feature type="transmembrane region" description="Helical" evidence="10">
    <location>
        <begin position="187"/>
        <end position="204"/>
    </location>
</feature>
<accession>A0A380JRQ4</accession>
<reference evidence="11 12" key="1">
    <citation type="submission" date="2018-06" db="EMBL/GenBank/DDBJ databases">
        <authorList>
            <consortium name="Pathogen Informatics"/>
            <person name="Doyle S."/>
        </authorList>
    </citation>
    <scope>NUCLEOTIDE SEQUENCE [LARGE SCALE GENOMIC DNA]</scope>
    <source>
        <strain evidence="11 12">NCTC12092</strain>
    </source>
</reference>
<feature type="transmembrane region" description="Helical" evidence="10">
    <location>
        <begin position="296"/>
        <end position="315"/>
    </location>
</feature>
<keyword evidence="3 10" id="KW-0812">Transmembrane</keyword>
<dbReference type="GO" id="GO:0034707">
    <property type="term" value="C:chloride channel complex"/>
    <property type="evidence" value="ECO:0007669"/>
    <property type="project" value="UniProtKB-KW"/>
</dbReference>
<dbReference type="PANTHER" id="PTHR43427">
    <property type="entry name" value="CHLORIDE CHANNEL PROTEIN CLC-E"/>
    <property type="match status" value="1"/>
</dbReference>
<organism evidence="11 12">
    <name type="scientific">Streptococcus equi subsp. equi</name>
    <dbReference type="NCBI Taxonomy" id="148942"/>
    <lineage>
        <taxon>Bacteria</taxon>
        <taxon>Bacillati</taxon>
        <taxon>Bacillota</taxon>
        <taxon>Bacilli</taxon>
        <taxon>Lactobacillales</taxon>
        <taxon>Streptococcaceae</taxon>
        <taxon>Streptococcus</taxon>
    </lineage>
</organism>
<evidence type="ECO:0000256" key="9">
    <source>
        <dbReference type="ARBA" id="ARBA00023303"/>
    </source>
</evidence>
<dbReference type="PANTHER" id="PTHR43427:SF6">
    <property type="entry name" value="CHLORIDE CHANNEL PROTEIN CLC-E"/>
    <property type="match status" value="1"/>
</dbReference>
<protein>
    <submittedName>
        <fullName evidence="11">Voltage gated chloride channel</fullName>
    </submittedName>
</protein>
<evidence type="ECO:0000256" key="8">
    <source>
        <dbReference type="ARBA" id="ARBA00023214"/>
    </source>
</evidence>
<evidence type="ECO:0000256" key="10">
    <source>
        <dbReference type="SAM" id="Phobius"/>
    </source>
</evidence>
<feature type="transmembrane region" description="Helical" evidence="10">
    <location>
        <begin position="257"/>
        <end position="276"/>
    </location>
</feature>
<feature type="transmembrane region" description="Helical" evidence="10">
    <location>
        <begin position="327"/>
        <end position="348"/>
    </location>
</feature>
<sequence>MITRLITFLTWTGQLVVAGVIAGVVAYVLTQAIHFIQAISFGYQSGSFSTMIATVAPERRFLSLLLAGAIAGLGWQLLAKKAKPIQPIQQTLSQQKDFSPWTQFCHGWLQLITVSMGAPVGREGASREVAVALTAACNKAINAPAAEQGLLLACASGAALGAVYQAPLATIVFIMEAIVKKCSVKHIYAAAITAFTAVQSVLVLSGHQDIQYLIPPQAWQLTTVLWAIIASPILAFLAFCYQQLLKNAPKAKPKSRWFIPRVLGAFGFSACLSLYFPEILGNGKAGLLLLLHHDVSLSYAALLLLSKAAAVYAVFASGAKGGKIAPSMMLGGASGLLLASLSNQLGYFTVPLPLAIVIGATLFLGIINQIPLTAPLFLIEITGQPLISLLPLAIVGLTSYLSQQLFQNSLFFNKHKKL</sequence>
<dbReference type="InterPro" id="IPR001807">
    <property type="entry name" value="ClC"/>
</dbReference>
<evidence type="ECO:0000313" key="11">
    <source>
        <dbReference type="EMBL" id="SUN45940.1"/>
    </source>
</evidence>
<evidence type="ECO:0000256" key="2">
    <source>
        <dbReference type="ARBA" id="ARBA00022448"/>
    </source>
</evidence>